<keyword evidence="3" id="KW-0201">Cytochrome c-type biogenesis</keyword>
<dbReference type="InterPro" id="IPR003593">
    <property type="entry name" value="AAA+_ATPase"/>
</dbReference>
<dbReference type="Proteomes" id="UP001178354">
    <property type="component" value="Unassembled WGS sequence"/>
</dbReference>
<dbReference type="NCBIfam" id="TIGR01189">
    <property type="entry name" value="ccmA"/>
    <property type="match status" value="1"/>
</dbReference>
<evidence type="ECO:0000313" key="9">
    <source>
        <dbReference type="Proteomes" id="UP001178354"/>
    </source>
</evidence>
<evidence type="ECO:0000259" key="7">
    <source>
        <dbReference type="PROSITE" id="PS50893"/>
    </source>
</evidence>
<dbReference type="AlphaFoldDB" id="A0AAW8B1X6"/>
<proteinExistence type="predicted"/>
<evidence type="ECO:0000256" key="6">
    <source>
        <dbReference type="ARBA" id="ARBA00023136"/>
    </source>
</evidence>
<accession>A0AAW8B1X6</accession>
<keyword evidence="1" id="KW-0813">Transport</keyword>
<dbReference type="PROSITE" id="PS00211">
    <property type="entry name" value="ABC_TRANSPORTER_1"/>
    <property type="match status" value="1"/>
</dbReference>
<dbReference type="InterPro" id="IPR017871">
    <property type="entry name" value="ABC_transporter-like_CS"/>
</dbReference>
<protein>
    <submittedName>
        <fullName evidence="8">Cytochrome c biogenesis heme-transporting ATPase CcmA</fullName>
    </submittedName>
</protein>
<reference evidence="8" key="1">
    <citation type="journal article" date="2010" name="Int. J. Syst. Evol. Microbiol.">
        <title>Porticoccus litoralis gen. nov., sp. nov., a gammaproteobacterium isolated from the Yellow Sea.</title>
        <authorList>
            <person name="Oh H.M."/>
            <person name="Kim H."/>
            <person name="Kim K.M."/>
            <person name="Min G.S."/>
            <person name="Cho J.C."/>
        </authorList>
    </citation>
    <scope>NUCLEOTIDE SEQUENCE</scope>
    <source>
        <strain evidence="8">DSM 25064</strain>
    </source>
</reference>
<evidence type="ECO:0000256" key="5">
    <source>
        <dbReference type="ARBA" id="ARBA00022967"/>
    </source>
</evidence>
<keyword evidence="9" id="KW-1185">Reference proteome</keyword>
<evidence type="ECO:0000313" key="8">
    <source>
        <dbReference type="EMBL" id="MDP1519777.1"/>
    </source>
</evidence>
<dbReference type="PANTHER" id="PTHR43499">
    <property type="entry name" value="ABC TRANSPORTER I FAMILY MEMBER 1"/>
    <property type="match status" value="1"/>
</dbReference>
<dbReference type="GO" id="GO:0022857">
    <property type="term" value="F:transmembrane transporter activity"/>
    <property type="evidence" value="ECO:0007669"/>
    <property type="project" value="InterPro"/>
</dbReference>
<dbReference type="InterPro" id="IPR027417">
    <property type="entry name" value="P-loop_NTPase"/>
</dbReference>
<dbReference type="EMBL" id="JAUUUU010000001">
    <property type="protein sequence ID" value="MDP1519777.1"/>
    <property type="molecule type" value="Genomic_DNA"/>
</dbReference>
<name>A0AAW8B1X6_9GAMM</name>
<dbReference type="GO" id="GO:0005524">
    <property type="term" value="F:ATP binding"/>
    <property type="evidence" value="ECO:0007669"/>
    <property type="project" value="UniProtKB-KW"/>
</dbReference>
<organism evidence="8 9">
    <name type="scientific">Porticoccus litoralis</name>
    <dbReference type="NCBI Taxonomy" id="434086"/>
    <lineage>
        <taxon>Bacteria</taxon>
        <taxon>Pseudomonadati</taxon>
        <taxon>Pseudomonadota</taxon>
        <taxon>Gammaproteobacteria</taxon>
        <taxon>Cellvibrionales</taxon>
        <taxon>Porticoccaceae</taxon>
        <taxon>Porticoccus</taxon>
    </lineage>
</organism>
<dbReference type="InterPro" id="IPR005895">
    <property type="entry name" value="ABC_transptr_haem_export_CcmA"/>
</dbReference>
<keyword evidence="2" id="KW-0547">Nucleotide-binding</keyword>
<sequence length="212" mass="23312">MSQPAVFKLHDIAFERDDRLLFSTVNTELNGGDILQVEGPNGAGKTTLLRIIATALSPTDGILSWQGIDIRRQRSEYLQSLLFLGHLPGLKQSLSPLENLQWWRRVHTDQNPLADEEVLAQIGLRGYEDVPCYSLSAGQQRRAALARLLVTQALLWVLDEPFTAIDKQGVAELQSLLVNHAGRGGMVILSTHQDVGIPGMRRLSLAGSGRVS</sequence>
<keyword evidence="4" id="KW-0067">ATP-binding</keyword>
<dbReference type="SMART" id="SM00382">
    <property type="entry name" value="AAA"/>
    <property type="match status" value="1"/>
</dbReference>
<feature type="domain" description="ABC transporter" evidence="7">
    <location>
        <begin position="7"/>
        <end position="212"/>
    </location>
</feature>
<evidence type="ECO:0000256" key="4">
    <source>
        <dbReference type="ARBA" id="ARBA00022840"/>
    </source>
</evidence>
<dbReference type="GO" id="GO:0017004">
    <property type="term" value="P:cytochrome complex assembly"/>
    <property type="evidence" value="ECO:0007669"/>
    <property type="project" value="UniProtKB-KW"/>
</dbReference>
<dbReference type="Gene3D" id="3.40.50.300">
    <property type="entry name" value="P-loop containing nucleotide triphosphate hydrolases"/>
    <property type="match status" value="1"/>
</dbReference>
<dbReference type="Pfam" id="PF00005">
    <property type="entry name" value="ABC_tran"/>
    <property type="match status" value="1"/>
</dbReference>
<dbReference type="NCBIfam" id="NF010061">
    <property type="entry name" value="PRK13538.1"/>
    <property type="match status" value="1"/>
</dbReference>
<dbReference type="RefSeq" id="WP_305169289.1">
    <property type="nucleotide sequence ID" value="NZ_JAUUUU010000001.1"/>
</dbReference>
<dbReference type="PANTHER" id="PTHR43499:SF1">
    <property type="entry name" value="ABC TRANSPORTER I FAMILY MEMBER 1"/>
    <property type="match status" value="1"/>
</dbReference>
<keyword evidence="6" id="KW-0472">Membrane</keyword>
<gene>
    <name evidence="8" type="primary">ccmA</name>
    <name evidence="8" type="ORF">Q8A57_02205</name>
</gene>
<keyword evidence="5" id="KW-1278">Translocase</keyword>
<reference evidence="8" key="2">
    <citation type="submission" date="2023-08" db="EMBL/GenBank/DDBJ databases">
        <authorList>
            <person name="Luo J."/>
        </authorList>
    </citation>
    <scope>NUCLEOTIDE SEQUENCE</scope>
    <source>
        <strain evidence="8">DSM 25064</strain>
    </source>
</reference>
<dbReference type="SUPFAM" id="SSF52540">
    <property type="entry name" value="P-loop containing nucleoside triphosphate hydrolases"/>
    <property type="match status" value="1"/>
</dbReference>
<comment type="caution">
    <text evidence="8">The sequence shown here is derived from an EMBL/GenBank/DDBJ whole genome shotgun (WGS) entry which is preliminary data.</text>
</comment>
<evidence type="ECO:0000256" key="1">
    <source>
        <dbReference type="ARBA" id="ARBA00022448"/>
    </source>
</evidence>
<dbReference type="InterPro" id="IPR003439">
    <property type="entry name" value="ABC_transporter-like_ATP-bd"/>
</dbReference>
<dbReference type="GO" id="GO:0016887">
    <property type="term" value="F:ATP hydrolysis activity"/>
    <property type="evidence" value="ECO:0007669"/>
    <property type="project" value="InterPro"/>
</dbReference>
<dbReference type="PROSITE" id="PS50893">
    <property type="entry name" value="ABC_TRANSPORTER_2"/>
    <property type="match status" value="1"/>
</dbReference>
<evidence type="ECO:0000256" key="2">
    <source>
        <dbReference type="ARBA" id="ARBA00022741"/>
    </source>
</evidence>
<evidence type="ECO:0000256" key="3">
    <source>
        <dbReference type="ARBA" id="ARBA00022748"/>
    </source>
</evidence>